<evidence type="ECO:0000313" key="9">
    <source>
        <dbReference type="Proteomes" id="UP001474421"/>
    </source>
</evidence>
<dbReference type="AlphaFoldDB" id="A0AAW1BLN6"/>
<keyword evidence="4" id="KW-0297">G-protein coupled receptor</keyword>
<dbReference type="PANTHER" id="PTHR11334:SF68">
    <property type="entry name" value="G-PROTEIN COUPLED RECEPTORS FAMILY 1 PROFILE DOMAIN-CONTAINING PROTEIN-RELATED"/>
    <property type="match status" value="1"/>
</dbReference>
<keyword evidence="2" id="KW-0812">Transmembrane</keyword>
<protein>
    <submittedName>
        <fullName evidence="8">Mrgprh: Mas-related G-protein coupled receptor member H</fullName>
    </submittedName>
</protein>
<keyword evidence="9" id="KW-1185">Reference proteome</keyword>
<reference evidence="8 9" key="1">
    <citation type="journal article" date="2024" name="Proc. Natl. Acad. Sci. U.S.A.">
        <title>The genetic regulatory architecture and epigenomic basis for age-related changes in rattlesnake venom.</title>
        <authorList>
            <person name="Hogan M.P."/>
            <person name="Holding M.L."/>
            <person name="Nystrom G.S."/>
            <person name="Colston T.J."/>
            <person name="Bartlett D.A."/>
            <person name="Mason A.J."/>
            <person name="Ellsworth S.A."/>
            <person name="Rautsaw R.M."/>
            <person name="Lawrence K.C."/>
            <person name="Strickland J.L."/>
            <person name="He B."/>
            <person name="Fraser P."/>
            <person name="Margres M.J."/>
            <person name="Gilbert D.M."/>
            <person name="Gibbs H.L."/>
            <person name="Parkinson C.L."/>
            <person name="Rokyta D.R."/>
        </authorList>
    </citation>
    <scope>NUCLEOTIDE SEQUENCE [LARGE SCALE GENOMIC DNA]</scope>
    <source>
        <strain evidence="8">DRR0105</strain>
    </source>
</reference>
<organism evidence="8 9">
    <name type="scientific">Crotalus adamanteus</name>
    <name type="common">Eastern diamondback rattlesnake</name>
    <dbReference type="NCBI Taxonomy" id="8729"/>
    <lineage>
        <taxon>Eukaryota</taxon>
        <taxon>Metazoa</taxon>
        <taxon>Chordata</taxon>
        <taxon>Craniata</taxon>
        <taxon>Vertebrata</taxon>
        <taxon>Euteleostomi</taxon>
        <taxon>Lepidosauria</taxon>
        <taxon>Squamata</taxon>
        <taxon>Bifurcata</taxon>
        <taxon>Unidentata</taxon>
        <taxon>Episquamata</taxon>
        <taxon>Toxicofera</taxon>
        <taxon>Serpentes</taxon>
        <taxon>Colubroidea</taxon>
        <taxon>Viperidae</taxon>
        <taxon>Crotalinae</taxon>
        <taxon>Crotalus</taxon>
    </lineage>
</organism>
<dbReference type="PANTHER" id="PTHR11334">
    <property type="entry name" value="MAS-RELATED G-PROTEIN COUPLED RECEPTOR"/>
    <property type="match status" value="1"/>
</dbReference>
<proteinExistence type="predicted"/>
<dbReference type="GO" id="GO:0004930">
    <property type="term" value="F:G protein-coupled receptor activity"/>
    <property type="evidence" value="ECO:0007669"/>
    <property type="project" value="UniProtKB-KW"/>
</dbReference>
<dbReference type="Proteomes" id="UP001474421">
    <property type="component" value="Unassembled WGS sequence"/>
</dbReference>
<comment type="caution">
    <text evidence="8">The sequence shown here is derived from an EMBL/GenBank/DDBJ whole genome shotgun (WGS) entry which is preliminary data.</text>
</comment>
<evidence type="ECO:0000256" key="3">
    <source>
        <dbReference type="ARBA" id="ARBA00022989"/>
    </source>
</evidence>
<keyword evidence="5" id="KW-0472">Membrane</keyword>
<evidence type="ECO:0000256" key="6">
    <source>
        <dbReference type="ARBA" id="ARBA00023170"/>
    </source>
</evidence>
<dbReference type="InterPro" id="IPR026234">
    <property type="entry name" value="MRGPCRFAMILY"/>
</dbReference>
<evidence type="ECO:0000256" key="5">
    <source>
        <dbReference type="ARBA" id="ARBA00023136"/>
    </source>
</evidence>
<name>A0AAW1BLN6_CROAD</name>
<keyword evidence="3" id="KW-1133">Transmembrane helix</keyword>
<dbReference type="EMBL" id="JAOTOJ010000003">
    <property type="protein sequence ID" value="KAK9402969.1"/>
    <property type="molecule type" value="Genomic_DNA"/>
</dbReference>
<evidence type="ECO:0000256" key="2">
    <source>
        <dbReference type="ARBA" id="ARBA00022692"/>
    </source>
</evidence>
<evidence type="ECO:0000256" key="7">
    <source>
        <dbReference type="ARBA" id="ARBA00023224"/>
    </source>
</evidence>
<gene>
    <name evidence="8" type="ORF">NXF25_007796</name>
</gene>
<accession>A0AAW1BLN6</accession>
<evidence type="ECO:0000256" key="4">
    <source>
        <dbReference type="ARBA" id="ARBA00023040"/>
    </source>
</evidence>
<sequence length="82" mass="9186">MRNCKCASIFLKLHLSCQIPCGSVASILLASVNSSINPILYFLAGRNKEDRSRVSMKLVLQRVFKNEEDTKEDGTQPNESQL</sequence>
<dbReference type="GO" id="GO:0005886">
    <property type="term" value="C:plasma membrane"/>
    <property type="evidence" value="ECO:0007669"/>
    <property type="project" value="TreeGrafter"/>
</dbReference>
<evidence type="ECO:0000313" key="8">
    <source>
        <dbReference type="EMBL" id="KAK9402969.1"/>
    </source>
</evidence>
<keyword evidence="6 8" id="KW-0675">Receptor</keyword>
<comment type="subcellular location">
    <subcellularLocation>
        <location evidence="1">Membrane</location>
        <topology evidence="1">Multi-pass membrane protein</topology>
    </subcellularLocation>
</comment>
<evidence type="ECO:0000256" key="1">
    <source>
        <dbReference type="ARBA" id="ARBA00004141"/>
    </source>
</evidence>
<keyword evidence="7" id="KW-0807">Transducer</keyword>